<dbReference type="EMBL" id="NEFX01000009">
    <property type="protein sequence ID" value="OTW31474.1"/>
    <property type="molecule type" value="Genomic_DNA"/>
</dbReference>
<evidence type="ECO:0000313" key="3">
    <source>
        <dbReference type="EMBL" id="OTW31474.1"/>
    </source>
</evidence>
<gene>
    <name evidence="3" type="ORF">B9M88_04635</name>
    <name evidence="2" type="ORF">GLV84_13000</name>
</gene>
<dbReference type="Proteomes" id="UP000646308">
    <property type="component" value="Unassembled WGS sequence"/>
</dbReference>
<dbReference type="InterPro" id="IPR031681">
    <property type="entry name" value="YwqH-like"/>
</dbReference>
<evidence type="ECO:0000313" key="2">
    <source>
        <dbReference type="EMBL" id="NJI03749.1"/>
    </source>
</evidence>
<evidence type="ECO:0000256" key="1">
    <source>
        <dbReference type="SAM" id="Coils"/>
    </source>
</evidence>
<dbReference type="RefSeq" id="WP_060552258.1">
    <property type="nucleotide sequence ID" value="NZ_CP009623.1"/>
</dbReference>
<keyword evidence="4" id="KW-1185">Reference proteome</keyword>
<dbReference type="GeneID" id="57690625"/>
<evidence type="ECO:0000313" key="4">
    <source>
        <dbReference type="Proteomes" id="UP000195208"/>
    </source>
</evidence>
<dbReference type="Pfam" id="PF16888">
    <property type="entry name" value="YwqH-like"/>
    <property type="match status" value="1"/>
</dbReference>
<proteinExistence type="predicted"/>
<dbReference type="EMBL" id="WMFL01000094">
    <property type="protein sequence ID" value="NJI03749.1"/>
    <property type="molecule type" value="Genomic_DNA"/>
</dbReference>
<dbReference type="AlphaFoldDB" id="A0A2T4MHI0"/>
<accession>A0A2T4MHI0</accession>
<comment type="caution">
    <text evidence="2">The sequence shown here is derived from an EMBL/GenBank/DDBJ whole genome shotgun (WGS) entry which is preliminary data.</text>
</comment>
<keyword evidence="1" id="KW-0175">Coiled coil</keyword>
<protein>
    <submittedName>
        <fullName evidence="2">DUF5082 domain-containing protein</fullName>
    </submittedName>
</protein>
<name>A0A2T4MHI0_9STAP</name>
<organism evidence="2 5">
    <name type="scientific">Staphylococcus agnetis</name>
    <dbReference type="NCBI Taxonomy" id="985762"/>
    <lineage>
        <taxon>Bacteria</taxon>
        <taxon>Bacillati</taxon>
        <taxon>Bacillota</taxon>
        <taxon>Bacilli</taxon>
        <taxon>Bacillales</taxon>
        <taxon>Staphylococcaceae</taxon>
        <taxon>Staphylococcus</taxon>
    </lineage>
</organism>
<reference evidence="2" key="2">
    <citation type="submission" date="2019-11" db="EMBL/GenBank/DDBJ databases">
        <title>Whole genome comparisons of Staphylococcus agnetis isolates from cattle and chickens.</title>
        <authorList>
            <person name="Rhoads D."/>
            <person name="Shwani A."/>
            <person name="Adkins P."/>
            <person name="Calcutt M."/>
            <person name="Middleton J."/>
        </authorList>
    </citation>
    <scope>NUCLEOTIDE SEQUENCE</scope>
    <source>
        <strain evidence="2">1387</strain>
    </source>
</reference>
<dbReference type="KEGG" id="sagq:EP23_10645"/>
<dbReference type="OrthoDB" id="2414525at2"/>
<dbReference type="Proteomes" id="UP000195208">
    <property type="component" value="Unassembled WGS sequence"/>
</dbReference>
<feature type="coiled-coil region" evidence="1">
    <location>
        <begin position="71"/>
        <end position="130"/>
    </location>
</feature>
<reference evidence="3 4" key="1">
    <citation type="submission" date="2017-04" db="EMBL/GenBank/DDBJ databases">
        <title>Staphylococcus agnetis, a potential pathogen in the broiler production.</title>
        <authorList>
            <person name="Poulsen L."/>
        </authorList>
    </citation>
    <scope>NUCLEOTIDE SEQUENCE [LARGE SCALE GENOMIC DNA]</scope>
    <source>
        <strain evidence="3 4">723_310714_2_2_spleen</strain>
    </source>
</reference>
<evidence type="ECO:0000313" key="5">
    <source>
        <dbReference type="Proteomes" id="UP000646308"/>
    </source>
</evidence>
<sequence>MSNKSGLLAQKLVLEASKATKESSLSGLKSDKERLEKAISTAKIIKEDFNDYKSTYNGITIDKTQWSGTERDNSDKKKDELDEAIKDYEDKYDKILEDMDKDLKDINSDIENVQSEITRITNEIRSITSQLEA</sequence>